<proteinExistence type="predicted"/>
<evidence type="ECO:0000313" key="3">
    <source>
        <dbReference type="Proteomes" id="UP000007319"/>
    </source>
</evidence>
<geneLocation type="plasmid" evidence="2 3">
    <name>AZOBR_p2</name>
</geneLocation>
<accession>A0A9P1JXS6</accession>
<feature type="region of interest" description="Disordered" evidence="1">
    <location>
        <begin position="26"/>
        <end position="56"/>
    </location>
</feature>
<protein>
    <submittedName>
        <fullName evidence="2">Uncharacterized protein</fullName>
    </submittedName>
</protein>
<sequence>MPFNVTCKLPRRGLPQHNHRTTLLAKSPTPRSARLSGASETGALQLPLRRPANAIP</sequence>
<evidence type="ECO:0000256" key="1">
    <source>
        <dbReference type="SAM" id="MobiDB-lite"/>
    </source>
</evidence>
<evidence type="ECO:0000313" key="2">
    <source>
        <dbReference type="EMBL" id="CCD01846.1"/>
    </source>
</evidence>
<keyword evidence="2" id="KW-0614">Plasmid</keyword>
<dbReference type="EMBL" id="HE577329">
    <property type="protein sequence ID" value="CCD01846.1"/>
    <property type="molecule type" value="Genomic_DNA"/>
</dbReference>
<dbReference type="AlphaFoldDB" id="A0A9P1JXS6"/>
<keyword evidence="3" id="KW-1185">Reference proteome</keyword>
<dbReference type="Proteomes" id="UP000007319">
    <property type="component" value="Plasmid AZOBR_p2"/>
</dbReference>
<dbReference type="KEGG" id="abs:AZOBR_p270042"/>
<name>A0A9P1JXS6_9PROT</name>
<reference evidence="2 3" key="1">
    <citation type="journal article" date="2011" name="PLoS Genet.">
        <title>Azospirillum genomes reveal transition of bacteria from aquatic to terrestrial environments.</title>
        <authorList>
            <person name="Wisniewski-Dye F."/>
            <person name="Borziak K."/>
            <person name="Khalsa-Moyers G."/>
            <person name="Alexandre G."/>
            <person name="Sukharnikov L.O."/>
            <person name="Wuichet K."/>
            <person name="Hurst G.B."/>
            <person name="McDonald W.H."/>
            <person name="Robertson J.S."/>
            <person name="Barbe V."/>
            <person name="Calteau A."/>
            <person name="Rouy Z."/>
            <person name="Mangenot S."/>
            <person name="Prigent-Combaret C."/>
            <person name="Normand P."/>
            <person name="Boyer M."/>
            <person name="Siguier P."/>
            <person name="Dessaux Y."/>
            <person name="Elmerich C."/>
            <person name="Condemine G."/>
            <person name="Krishnen G."/>
            <person name="Kennedy I."/>
            <person name="Paterson A.H."/>
            <person name="Gonzalez V."/>
            <person name="Mavingui P."/>
            <person name="Zhulin I.B."/>
        </authorList>
    </citation>
    <scope>NUCLEOTIDE SEQUENCE [LARGE SCALE GENOMIC DNA]</scope>
    <source>
        <strain evidence="2 3">Sp245</strain>
    </source>
</reference>
<organism evidence="2 3">
    <name type="scientific">Azospirillum baldaniorum</name>
    <dbReference type="NCBI Taxonomy" id="1064539"/>
    <lineage>
        <taxon>Bacteria</taxon>
        <taxon>Pseudomonadati</taxon>
        <taxon>Pseudomonadota</taxon>
        <taxon>Alphaproteobacteria</taxon>
        <taxon>Rhodospirillales</taxon>
        <taxon>Azospirillaceae</taxon>
        <taxon>Azospirillum</taxon>
    </lineage>
</organism>
<gene>
    <name evidence="2" type="ORF">AZOBR_p270042</name>
</gene>